<gene>
    <name evidence="1" type="ORF">COX74_03020</name>
</gene>
<name>A0A2M7VI05_9BACT</name>
<dbReference type="PANTHER" id="PTHR41930">
    <property type="entry name" value="UPF0200 PROTEIN MJ1399"/>
    <property type="match status" value="1"/>
</dbReference>
<accession>A0A2M7VI05</accession>
<dbReference type="Pfam" id="PF13207">
    <property type="entry name" value="AAA_17"/>
    <property type="match status" value="1"/>
</dbReference>
<dbReference type="Proteomes" id="UP000229364">
    <property type="component" value="Unassembled WGS sequence"/>
</dbReference>
<dbReference type="AlphaFoldDB" id="A0A2M7VI05"/>
<dbReference type="InterPro" id="IPR027417">
    <property type="entry name" value="P-loop_NTPase"/>
</dbReference>
<proteinExistence type="predicted"/>
<evidence type="ECO:0008006" key="3">
    <source>
        <dbReference type="Google" id="ProtNLM"/>
    </source>
</evidence>
<sequence>MKKQNKKLIIALTGHPSSGKGEVAKYLGEKYGAELLKFSTVLRDELNRLCLPAARKNFIIMSECLREHFGQDILAKVISEDIKKSHANIIIVDGARREADLKYIKKSKKFHLINVNTNPKIRYQRQMLRREKPDDAKKTFKQFLKEQKSVSDKDV</sequence>
<evidence type="ECO:0000313" key="1">
    <source>
        <dbReference type="EMBL" id="PJA01376.1"/>
    </source>
</evidence>
<feature type="non-terminal residue" evidence="1">
    <location>
        <position position="155"/>
    </location>
</feature>
<dbReference type="SUPFAM" id="SSF52540">
    <property type="entry name" value="P-loop containing nucleoside triphosphate hydrolases"/>
    <property type="match status" value="1"/>
</dbReference>
<organism evidence="1 2">
    <name type="scientific">bacterium (Candidatus Gribaldobacteria) CG_4_10_14_0_2_um_filter_41_16</name>
    <dbReference type="NCBI Taxonomy" id="2014265"/>
    <lineage>
        <taxon>Bacteria</taxon>
        <taxon>Candidatus Gribaldobacteria</taxon>
    </lineage>
</organism>
<dbReference type="PANTHER" id="PTHR41930:SF1">
    <property type="entry name" value="DEPHOSPHO-COA KINASE"/>
    <property type="match status" value="1"/>
</dbReference>
<comment type="caution">
    <text evidence="1">The sequence shown here is derived from an EMBL/GenBank/DDBJ whole genome shotgun (WGS) entry which is preliminary data.</text>
</comment>
<dbReference type="EMBL" id="PFPR01000076">
    <property type="protein sequence ID" value="PJA01376.1"/>
    <property type="molecule type" value="Genomic_DNA"/>
</dbReference>
<dbReference type="Gene3D" id="3.40.50.300">
    <property type="entry name" value="P-loop containing nucleotide triphosphate hydrolases"/>
    <property type="match status" value="1"/>
</dbReference>
<protein>
    <recommendedName>
        <fullName evidence="3">Dephospho-CoA kinase</fullName>
    </recommendedName>
</protein>
<reference evidence="2" key="1">
    <citation type="submission" date="2017-09" db="EMBL/GenBank/DDBJ databases">
        <title>Depth-based differentiation of microbial function through sediment-hosted aquifers and enrichment of novel symbionts in the deep terrestrial subsurface.</title>
        <authorList>
            <person name="Probst A.J."/>
            <person name="Ladd B."/>
            <person name="Jarett J.K."/>
            <person name="Geller-Mcgrath D.E."/>
            <person name="Sieber C.M.K."/>
            <person name="Emerson J.B."/>
            <person name="Anantharaman K."/>
            <person name="Thomas B.C."/>
            <person name="Malmstrom R."/>
            <person name="Stieglmeier M."/>
            <person name="Klingl A."/>
            <person name="Woyke T."/>
            <person name="Ryan C.M."/>
            <person name="Banfield J.F."/>
        </authorList>
    </citation>
    <scope>NUCLEOTIDE SEQUENCE [LARGE SCALE GENOMIC DNA]</scope>
</reference>
<evidence type="ECO:0000313" key="2">
    <source>
        <dbReference type="Proteomes" id="UP000229364"/>
    </source>
</evidence>